<dbReference type="SUPFAM" id="SSF47943">
    <property type="entry name" value="Retrovirus capsid protein, N-terminal core domain"/>
    <property type="match status" value="1"/>
</dbReference>
<dbReference type="InterPro" id="IPR037739">
    <property type="entry name" value="C6orf141"/>
</dbReference>
<gene>
    <name evidence="4" type="primary">LOC102831410</name>
</gene>
<dbReference type="GeneID" id="102831410"/>
<dbReference type="PANTHER" id="PTHR36880">
    <property type="entry name" value="9130008F23RIK PROTEIN"/>
    <property type="match status" value="1"/>
</dbReference>
<evidence type="ECO:0000256" key="2">
    <source>
        <dbReference type="SAM" id="MobiDB-lite"/>
    </source>
</evidence>
<sequence>MCKSNYPLTSGETPEEDLRSVLKIVLSQLKDLTLEKKALTETIQQKEEQWRAALADLAKEREARTQRETTTPLRLNPCATIQSNTPVIATVTVKIATPRYSLIQVALLDGARQGDELSGFQLYPIVENPAGQDEHGRDVETRTHSSLPFKSLKELKMACVQYGPNAPFTQALIELVCEEALPPLDWKNITRACLAGGDYLLWKSGLLAGENLNCETWVREKVLFLLHPERLGTPGNLGCQDVAGGESLPQAAQRGESEAPPKSILMRVLEYQRTQEVQHTMWTKGCMTTRTEEHSMTSVTFRTHRVFTVVGQATLLTRTKHVRVEQAYPHPPPSSPGLCPRSRCHHVLNLTAMTSQGGSQPVPQSSNVGGNRQSLRLATWSRGSSVSGRLGTAWPLQGKAPEHRALQAAQRP</sequence>
<proteinExistence type="predicted"/>
<feature type="region of interest" description="Disordered" evidence="2">
    <location>
        <begin position="385"/>
        <end position="412"/>
    </location>
</feature>
<organism evidence="3 4">
    <name type="scientific">Chrysochloris asiatica</name>
    <name type="common">Cape golden mole</name>
    <dbReference type="NCBI Taxonomy" id="185453"/>
    <lineage>
        <taxon>Eukaryota</taxon>
        <taxon>Metazoa</taxon>
        <taxon>Chordata</taxon>
        <taxon>Craniata</taxon>
        <taxon>Vertebrata</taxon>
        <taxon>Euteleostomi</taxon>
        <taxon>Mammalia</taxon>
        <taxon>Eutheria</taxon>
        <taxon>Afrotheria</taxon>
        <taxon>Chrysochloridae</taxon>
        <taxon>Chrysochlorinae</taxon>
        <taxon>Chrysochloris</taxon>
    </lineage>
</organism>
<evidence type="ECO:0000313" key="3">
    <source>
        <dbReference type="Proteomes" id="UP000504623"/>
    </source>
</evidence>
<evidence type="ECO:0000256" key="1">
    <source>
        <dbReference type="SAM" id="Coils"/>
    </source>
</evidence>
<name>A0A9B0TVY2_CHRAS</name>
<keyword evidence="3" id="KW-1185">Reference proteome</keyword>
<reference evidence="4" key="1">
    <citation type="submission" date="2025-08" db="UniProtKB">
        <authorList>
            <consortium name="RefSeq"/>
        </authorList>
    </citation>
    <scope>IDENTIFICATION</scope>
    <source>
        <tissue evidence="4">Spleen</tissue>
    </source>
</reference>
<dbReference type="GO" id="GO:0016032">
    <property type="term" value="P:viral process"/>
    <property type="evidence" value="ECO:0007669"/>
    <property type="project" value="InterPro"/>
</dbReference>
<dbReference type="PANTHER" id="PTHR36880:SF1">
    <property type="entry name" value="9130008F23RIK PROTEIN"/>
    <property type="match status" value="1"/>
</dbReference>
<evidence type="ECO:0000313" key="4">
    <source>
        <dbReference type="RefSeq" id="XP_006871377.1"/>
    </source>
</evidence>
<dbReference type="AlphaFoldDB" id="A0A9B0TVY2"/>
<dbReference type="Pfam" id="PF00607">
    <property type="entry name" value="Gag_p24"/>
    <property type="match status" value="1"/>
</dbReference>
<dbReference type="Proteomes" id="UP000504623">
    <property type="component" value="Unplaced"/>
</dbReference>
<protein>
    <submittedName>
        <fullName evidence="4">Uncharacterized protein LOC102831410</fullName>
    </submittedName>
</protein>
<dbReference type="RefSeq" id="XP_006871377.1">
    <property type="nucleotide sequence ID" value="XM_006871315.1"/>
</dbReference>
<dbReference type="OrthoDB" id="9632533at2759"/>
<feature type="coiled-coil region" evidence="1">
    <location>
        <begin position="22"/>
        <end position="49"/>
    </location>
</feature>
<dbReference type="Gene3D" id="1.10.375.10">
    <property type="entry name" value="Human Immunodeficiency Virus Type 1 Capsid Protein"/>
    <property type="match status" value="1"/>
</dbReference>
<accession>A0A9B0TVY2</accession>
<keyword evidence="1" id="KW-0175">Coiled coil</keyword>
<dbReference type="InterPro" id="IPR008919">
    <property type="entry name" value="Retrov_capsid_N"/>
</dbReference>